<reference evidence="1 2" key="1">
    <citation type="submission" date="2016-10" db="EMBL/GenBank/DDBJ databases">
        <authorList>
            <person name="de Groot N.N."/>
        </authorList>
    </citation>
    <scope>NUCLEOTIDE SEQUENCE [LARGE SCALE GENOMIC DNA]</scope>
    <source>
        <strain evidence="1 2">DSM 19033</strain>
    </source>
</reference>
<evidence type="ECO:0000313" key="1">
    <source>
        <dbReference type="EMBL" id="SEB19983.1"/>
    </source>
</evidence>
<gene>
    <name evidence="1" type="ORF">SAMN05443550_11626</name>
</gene>
<name>A0A1H4HDX6_9SPHI</name>
<evidence type="ECO:0008006" key="3">
    <source>
        <dbReference type="Google" id="ProtNLM"/>
    </source>
</evidence>
<dbReference type="InterPro" id="IPR009078">
    <property type="entry name" value="Ferritin-like_SF"/>
</dbReference>
<proteinExistence type="predicted"/>
<organism evidence="1 2">
    <name type="scientific">Pedobacter hartonius</name>
    <dbReference type="NCBI Taxonomy" id="425514"/>
    <lineage>
        <taxon>Bacteria</taxon>
        <taxon>Pseudomonadati</taxon>
        <taxon>Bacteroidota</taxon>
        <taxon>Sphingobacteriia</taxon>
        <taxon>Sphingobacteriales</taxon>
        <taxon>Sphingobacteriaceae</taxon>
        <taxon>Pedobacter</taxon>
    </lineage>
</organism>
<protein>
    <recommendedName>
        <fullName evidence="3">Ferritin-like domain-containing protein</fullName>
    </recommendedName>
</protein>
<dbReference type="AlphaFoldDB" id="A0A1H4HDX6"/>
<dbReference type="Proteomes" id="UP000198850">
    <property type="component" value="Unassembled WGS sequence"/>
</dbReference>
<dbReference type="STRING" id="425514.SAMN05443550_11626"/>
<dbReference type="RefSeq" id="WP_090559873.1">
    <property type="nucleotide sequence ID" value="NZ_FNRA01000016.1"/>
</dbReference>
<sequence>MELEELLKQIVSDDQTHARFLNTLSLQENIGARKISANELPETSTYMVLKHAAEEHRHAFYLKKQVGKLSASACPTYEPDYLLAPYSSKYYLNKLDMATSRYLMEHLHLKGAQLKFAAYLLVTYAIEVRADLIYPIYQDILTQAGSKVSVRSIILEEQGHLEEMTAQLKNFSPDWEFHANHIISIEKNLYQNWINDLATAIKEESPVA</sequence>
<evidence type="ECO:0000313" key="2">
    <source>
        <dbReference type="Proteomes" id="UP000198850"/>
    </source>
</evidence>
<dbReference type="SUPFAM" id="SSF47240">
    <property type="entry name" value="Ferritin-like"/>
    <property type="match status" value="1"/>
</dbReference>
<dbReference type="OrthoDB" id="338241at2"/>
<accession>A0A1H4HDX6</accession>
<dbReference type="EMBL" id="FNRA01000016">
    <property type="protein sequence ID" value="SEB19983.1"/>
    <property type="molecule type" value="Genomic_DNA"/>
</dbReference>
<keyword evidence="2" id="KW-1185">Reference proteome</keyword>